<dbReference type="InterPro" id="IPR025411">
    <property type="entry name" value="DUF4136"/>
</dbReference>
<protein>
    <submittedName>
        <fullName evidence="3">Uncharacterized protein DUF4136</fullName>
    </submittedName>
</protein>
<keyword evidence="1" id="KW-0732">Signal</keyword>
<reference evidence="3 4" key="1">
    <citation type="submission" date="2019-03" db="EMBL/GenBank/DDBJ databases">
        <title>Genomic Encyclopedia of Type Strains, Phase IV (KMG-IV): sequencing the most valuable type-strain genomes for metagenomic binning, comparative biology and taxonomic classification.</title>
        <authorList>
            <person name="Goeker M."/>
        </authorList>
    </citation>
    <scope>NUCLEOTIDE SEQUENCE [LARGE SCALE GENOMIC DNA]</scope>
    <source>
        <strain evidence="3 4">DSM 13605</strain>
    </source>
</reference>
<name>A0A4R3NC38_9GAMM</name>
<dbReference type="RefSeq" id="WP_162797679.1">
    <property type="nucleotide sequence ID" value="NZ_MSZW01000043.1"/>
</dbReference>
<evidence type="ECO:0000313" key="3">
    <source>
        <dbReference type="EMBL" id="TCT24743.1"/>
    </source>
</evidence>
<feature type="domain" description="DUF4136" evidence="2">
    <location>
        <begin position="29"/>
        <end position="189"/>
    </location>
</feature>
<proteinExistence type="predicted"/>
<evidence type="ECO:0000256" key="1">
    <source>
        <dbReference type="SAM" id="SignalP"/>
    </source>
</evidence>
<dbReference type="AlphaFoldDB" id="A0A4R3NC38"/>
<gene>
    <name evidence="3" type="ORF">EDC34_10382</name>
</gene>
<feature type="chain" id="PRO_5020409694" evidence="1">
    <location>
        <begin position="25"/>
        <end position="193"/>
    </location>
</feature>
<dbReference type="Proteomes" id="UP000295414">
    <property type="component" value="Unassembled WGS sequence"/>
</dbReference>
<dbReference type="Pfam" id="PF13590">
    <property type="entry name" value="DUF4136"/>
    <property type="match status" value="1"/>
</dbReference>
<sequence>MSRSFKLLASALLAVVALSLSACATGPSVRTDRDPTADFGRYRTWSFYKPISMEQAGYTSWVSDRIREDVRREMEARGYRFVPENGDLLVNFQTRERERSQVWNVPRVDFGWAYSYRYHAFVSVPFWYDEPQVSRYREGVLTVDLVDGQRNRLVWTGSASAPEASKRTPEKKMADIDQAISSIFAKYPYKAGP</sequence>
<dbReference type="EMBL" id="SMAP01000003">
    <property type="protein sequence ID" value="TCT24743.1"/>
    <property type="molecule type" value="Genomic_DNA"/>
</dbReference>
<feature type="signal peptide" evidence="1">
    <location>
        <begin position="1"/>
        <end position="24"/>
    </location>
</feature>
<evidence type="ECO:0000313" key="4">
    <source>
        <dbReference type="Proteomes" id="UP000295414"/>
    </source>
</evidence>
<comment type="caution">
    <text evidence="3">The sequence shown here is derived from an EMBL/GenBank/DDBJ whole genome shotgun (WGS) entry which is preliminary data.</text>
</comment>
<keyword evidence="4" id="KW-1185">Reference proteome</keyword>
<accession>A0A4R3NC38</accession>
<dbReference type="PROSITE" id="PS51257">
    <property type="entry name" value="PROKAR_LIPOPROTEIN"/>
    <property type="match status" value="1"/>
</dbReference>
<organism evidence="3 4">
    <name type="scientific">Thermomonas haemolytica</name>
    <dbReference type="NCBI Taxonomy" id="141949"/>
    <lineage>
        <taxon>Bacteria</taxon>
        <taxon>Pseudomonadati</taxon>
        <taxon>Pseudomonadota</taxon>
        <taxon>Gammaproteobacteria</taxon>
        <taxon>Lysobacterales</taxon>
        <taxon>Lysobacteraceae</taxon>
        <taxon>Thermomonas</taxon>
    </lineage>
</organism>
<dbReference type="Gene3D" id="3.30.160.670">
    <property type="match status" value="1"/>
</dbReference>
<evidence type="ECO:0000259" key="2">
    <source>
        <dbReference type="Pfam" id="PF13590"/>
    </source>
</evidence>